<dbReference type="SUPFAM" id="SSF47413">
    <property type="entry name" value="lambda repressor-like DNA-binding domains"/>
    <property type="match status" value="1"/>
</dbReference>
<gene>
    <name evidence="6" type="ORF">GT728_13110</name>
</gene>
<accession>A0A6L8T3L9</accession>
<dbReference type="InterPro" id="IPR010982">
    <property type="entry name" value="Lambda_DNA-bd_dom_sf"/>
</dbReference>
<evidence type="ECO:0000313" key="7">
    <source>
        <dbReference type="Proteomes" id="UP000477285"/>
    </source>
</evidence>
<dbReference type="PROSITE" id="PS50932">
    <property type="entry name" value="HTH_LACI_2"/>
    <property type="match status" value="1"/>
</dbReference>
<dbReference type="Gene3D" id="3.40.50.2300">
    <property type="match status" value="4"/>
</dbReference>
<dbReference type="GO" id="GO:0000976">
    <property type="term" value="F:transcription cis-regulatory region binding"/>
    <property type="evidence" value="ECO:0007669"/>
    <property type="project" value="TreeGrafter"/>
</dbReference>
<dbReference type="Pfam" id="PF13377">
    <property type="entry name" value="Peripla_BP_3"/>
    <property type="match status" value="1"/>
</dbReference>
<keyword evidence="3" id="KW-0238">DNA-binding</keyword>
<dbReference type="InterPro" id="IPR028082">
    <property type="entry name" value="Peripla_BP_I"/>
</dbReference>
<comment type="caution">
    <text evidence="6">The sequence shown here is derived from an EMBL/GenBank/DDBJ whole genome shotgun (WGS) entry which is preliminary data.</text>
</comment>
<reference evidence="6 7" key="1">
    <citation type="journal article" date="2019" name="Nat. Med.">
        <title>A library of human gut bacterial isolates paired with longitudinal multiomics data enables mechanistic microbiome research.</title>
        <authorList>
            <person name="Poyet M."/>
            <person name="Groussin M."/>
            <person name="Gibbons S.M."/>
            <person name="Avila-Pacheco J."/>
            <person name="Jiang X."/>
            <person name="Kearney S.M."/>
            <person name="Perrotta A.R."/>
            <person name="Berdy B."/>
            <person name="Zhao S."/>
            <person name="Lieberman T.D."/>
            <person name="Swanson P.K."/>
            <person name="Smith M."/>
            <person name="Roesemann S."/>
            <person name="Alexander J.E."/>
            <person name="Rich S.A."/>
            <person name="Livny J."/>
            <person name="Vlamakis H."/>
            <person name="Clish C."/>
            <person name="Bullock K."/>
            <person name="Deik A."/>
            <person name="Scott J."/>
            <person name="Pierce K.A."/>
            <person name="Xavier R.J."/>
            <person name="Alm E.J."/>
        </authorList>
    </citation>
    <scope>NUCLEOTIDE SEQUENCE [LARGE SCALE GENOMIC DNA]</scope>
    <source>
        <strain evidence="6 7">BIOML-A1</strain>
    </source>
</reference>
<dbReference type="PANTHER" id="PTHR30146:SF148">
    <property type="entry name" value="HTH-TYPE TRANSCRIPTIONAL REPRESSOR PURR-RELATED"/>
    <property type="match status" value="1"/>
</dbReference>
<dbReference type="RefSeq" id="WP_161233932.1">
    <property type="nucleotide sequence ID" value="NZ_JAAITE010000010.1"/>
</dbReference>
<evidence type="ECO:0000313" key="6">
    <source>
        <dbReference type="EMBL" id="MZL34114.1"/>
    </source>
</evidence>
<dbReference type="InterPro" id="IPR000843">
    <property type="entry name" value="HTH_LacI"/>
</dbReference>
<keyword evidence="2" id="KW-0805">Transcription regulation</keyword>
<dbReference type="CDD" id="cd06267">
    <property type="entry name" value="PBP1_LacI_sugar_binding-like"/>
    <property type="match status" value="1"/>
</dbReference>
<organism evidence="6 7">
    <name type="scientific">Blautia wexlerae</name>
    <dbReference type="NCBI Taxonomy" id="418240"/>
    <lineage>
        <taxon>Bacteria</taxon>
        <taxon>Bacillati</taxon>
        <taxon>Bacillota</taxon>
        <taxon>Clostridia</taxon>
        <taxon>Lachnospirales</taxon>
        <taxon>Lachnospiraceae</taxon>
        <taxon>Blautia</taxon>
    </lineage>
</organism>
<dbReference type="InterPro" id="IPR025997">
    <property type="entry name" value="SBP_2_dom"/>
</dbReference>
<dbReference type="InterPro" id="IPR046335">
    <property type="entry name" value="LacI/GalR-like_sensor"/>
</dbReference>
<protein>
    <submittedName>
        <fullName evidence="6">Substrate-binding domain-containing protein</fullName>
    </submittedName>
</protein>
<keyword evidence="1" id="KW-0678">Repressor</keyword>
<proteinExistence type="predicted"/>
<evidence type="ECO:0000256" key="1">
    <source>
        <dbReference type="ARBA" id="ARBA00022491"/>
    </source>
</evidence>
<dbReference type="Pfam" id="PF00356">
    <property type="entry name" value="LacI"/>
    <property type="match status" value="1"/>
</dbReference>
<dbReference type="Gene3D" id="1.10.260.40">
    <property type="entry name" value="lambda repressor-like DNA-binding domains"/>
    <property type="match status" value="1"/>
</dbReference>
<dbReference type="Pfam" id="PF13407">
    <property type="entry name" value="Peripla_BP_4"/>
    <property type="match status" value="1"/>
</dbReference>
<dbReference type="AlphaFoldDB" id="A0A6L8T3L9"/>
<dbReference type="PRINTS" id="PR00036">
    <property type="entry name" value="HTHLACI"/>
</dbReference>
<dbReference type="EMBL" id="WWVQ01000032">
    <property type="protein sequence ID" value="MZL34114.1"/>
    <property type="molecule type" value="Genomic_DNA"/>
</dbReference>
<sequence>MATIKDIANAAGVSVATVSHVVNNTRFVSPELRKRVEEAIANAETPPNFVVKKKMQEKERKKNKMLMEEQKAIVADAGPEFYLYLTSSPFAHFDSSVEQELRKLAGEQGCELVRVSIESEGMLEFLTCSLINSSKMKGIFVTASVATEKLSEILNSVSVPVVIIGNSIPGVACDRVSTANEEGAYKATMHLIRSGHENIAILCGSEDREFNRERIEGYKRALRDNQIPIQDQYIVDDLKGKVSVKIALDKLLNDVHQPSAIFVANLDTIYHVYNYISEHEIECPKDLSVVCFNDFSWATLINPPTTTVKQDVGQICKEAFLCIQDRIKEIQTQSEKSEAKTILLPNQLCIRRSTSGIGRGPFGERAGDISDLVLTEEEQEECQRHTFTAAMSFHYSGKSHSLLLEEGIRNIFDKFNIQIIAVVDAHFDPELQSKQLRSLKLLEPDILISIPTDTKITSRAYHEIASGKTKMIFMSNIPNGFKANDYVSCISVNERSHGRNIGRGLGENLRKMRLTNVGMMKHKSEDFYATRQRDSAAEQIIVEEFPELKICDTKTFVKAEETYELTKQMLEEHPQIEGIYVSWDAPAKYVLNALTDMGREDVIVSTGDLEYNIALNLAKGGMVKAISAQMPYEQGEAVATVAVKALLDEVVPSYIGVEPVYVDRYNLQKVWQKSYKEPLPEEIKQALNWTCLNEI</sequence>
<evidence type="ECO:0000256" key="4">
    <source>
        <dbReference type="ARBA" id="ARBA00023163"/>
    </source>
</evidence>
<dbReference type="PANTHER" id="PTHR30146">
    <property type="entry name" value="LACI-RELATED TRANSCRIPTIONAL REPRESSOR"/>
    <property type="match status" value="1"/>
</dbReference>
<dbReference type="Proteomes" id="UP000477285">
    <property type="component" value="Unassembled WGS sequence"/>
</dbReference>
<dbReference type="PROSITE" id="PS00356">
    <property type="entry name" value="HTH_LACI_1"/>
    <property type="match status" value="1"/>
</dbReference>
<name>A0A6L8T3L9_9FIRM</name>
<evidence type="ECO:0000256" key="2">
    <source>
        <dbReference type="ARBA" id="ARBA00023015"/>
    </source>
</evidence>
<dbReference type="CDD" id="cd06316">
    <property type="entry name" value="PBP1_ABC_sugar_binding-like"/>
    <property type="match status" value="1"/>
</dbReference>
<keyword evidence="4" id="KW-0804">Transcription</keyword>
<dbReference type="CDD" id="cd01392">
    <property type="entry name" value="HTH_LacI"/>
    <property type="match status" value="1"/>
</dbReference>
<feature type="domain" description="HTH lacI-type" evidence="5">
    <location>
        <begin position="2"/>
        <end position="41"/>
    </location>
</feature>
<dbReference type="SMART" id="SM00354">
    <property type="entry name" value="HTH_LACI"/>
    <property type="match status" value="1"/>
</dbReference>
<dbReference type="GO" id="GO:0003700">
    <property type="term" value="F:DNA-binding transcription factor activity"/>
    <property type="evidence" value="ECO:0007669"/>
    <property type="project" value="TreeGrafter"/>
</dbReference>
<evidence type="ECO:0000259" key="5">
    <source>
        <dbReference type="PROSITE" id="PS50932"/>
    </source>
</evidence>
<dbReference type="SUPFAM" id="SSF53822">
    <property type="entry name" value="Periplasmic binding protein-like I"/>
    <property type="match status" value="2"/>
</dbReference>
<evidence type="ECO:0000256" key="3">
    <source>
        <dbReference type="ARBA" id="ARBA00023125"/>
    </source>
</evidence>